<keyword evidence="4" id="KW-0812">Transmembrane</keyword>
<evidence type="ECO:0000256" key="4">
    <source>
        <dbReference type="SAM" id="Phobius"/>
    </source>
</evidence>
<feature type="region of interest" description="Disordered" evidence="3">
    <location>
        <begin position="332"/>
        <end position="354"/>
    </location>
</feature>
<dbReference type="InterPro" id="IPR036028">
    <property type="entry name" value="SH3-like_dom_sf"/>
</dbReference>
<dbReference type="InterPro" id="IPR001452">
    <property type="entry name" value="SH3_domain"/>
</dbReference>
<keyword evidence="1 2" id="KW-0728">SH3 domain</keyword>
<gene>
    <name evidence="6" type="ORF">CVT25_014287</name>
</gene>
<reference evidence="6 7" key="1">
    <citation type="journal article" date="2018" name="Evol. Lett.">
        <title>Horizontal gene cluster transfer increased hallucinogenic mushroom diversity.</title>
        <authorList>
            <person name="Reynolds H.T."/>
            <person name="Vijayakumar V."/>
            <person name="Gluck-Thaler E."/>
            <person name="Korotkin H.B."/>
            <person name="Matheny P.B."/>
            <person name="Slot J.C."/>
        </authorList>
    </citation>
    <scope>NUCLEOTIDE SEQUENCE [LARGE SCALE GENOMIC DNA]</scope>
    <source>
        <strain evidence="6 7">2631</strain>
    </source>
</reference>
<evidence type="ECO:0000256" key="3">
    <source>
        <dbReference type="SAM" id="MobiDB-lite"/>
    </source>
</evidence>
<feature type="transmembrane region" description="Helical" evidence="4">
    <location>
        <begin position="140"/>
        <end position="161"/>
    </location>
</feature>
<dbReference type="SUPFAM" id="SSF50044">
    <property type="entry name" value="SH3-domain"/>
    <property type="match status" value="1"/>
</dbReference>
<dbReference type="Pfam" id="PF00018">
    <property type="entry name" value="SH3_1"/>
    <property type="match status" value="1"/>
</dbReference>
<keyword evidence="4" id="KW-0472">Membrane</keyword>
<dbReference type="STRING" id="93625.A0A409XKU6"/>
<evidence type="ECO:0000313" key="6">
    <source>
        <dbReference type="EMBL" id="PPQ91399.1"/>
    </source>
</evidence>
<feature type="region of interest" description="Disordered" evidence="3">
    <location>
        <begin position="54"/>
        <end position="95"/>
    </location>
</feature>
<keyword evidence="4" id="KW-1133">Transmembrane helix</keyword>
<name>A0A409XKU6_PSICY</name>
<dbReference type="EMBL" id="NHYD01001350">
    <property type="protein sequence ID" value="PPQ91399.1"/>
    <property type="molecule type" value="Genomic_DNA"/>
</dbReference>
<dbReference type="Proteomes" id="UP000283269">
    <property type="component" value="Unassembled WGS sequence"/>
</dbReference>
<proteinExistence type="predicted"/>
<dbReference type="AlphaFoldDB" id="A0A409XKU6"/>
<keyword evidence="7" id="KW-1185">Reference proteome</keyword>
<dbReference type="SMART" id="SM00326">
    <property type="entry name" value="SH3"/>
    <property type="match status" value="1"/>
</dbReference>
<protein>
    <recommendedName>
        <fullName evidence="5">SH3 domain-containing protein</fullName>
    </recommendedName>
</protein>
<evidence type="ECO:0000259" key="5">
    <source>
        <dbReference type="PROSITE" id="PS50002"/>
    </source>
</evidence>
<sequence>MHSKYQRRLPHAERAQLWKRQTETQIIENTASSTGGFVLTAPITLTIVQTVTETGSSTVSTSSTSISSSVGTTSSSTTGQSASSTSTSPLQTPTETLTFSSSISSSFVPPTITPSGMSGGSSATPIAVGSLSSSNELPGGAIAAIVIAVLIALVGIVFYLIRSKSRRTRMKLRPLWTNSNTVNRSGGISSSNYDFKPSGYSEGSNVVGETRQVQSRNSRLSIMIPGADIPVPPNSYNDDNTITINTRSAATTSPTPLVIYSPGSESSSPFGALVVSTFVTRLPDELSINAGEKLRVLAEYDDGWSLCMNNTGEQGMVPVECLSRGSSSQQASLALPLTQSMDRRSSRINSLGRS</sequence>
<dbReference type="OrthoDB" id="5340910at2759"/>
<dbReference type="Gene3D" id="2.30.30.40">
    <property type="entry name" value="SH3 Domains"/>
    <property type="match status" value="1"/>
</dbReference>
<evidence type="ECO:0000313" key="7">
    <source>
        <dbReference type="Proteomes" id="UP000283269"/>
    </source>
</evidence>
<comment type="caution">
    <text evidence="6">The sequence shown here is derived from an EMBL/GenBank/DDBJ whole genome shotgun (WGS) entry which is preliminary data.</text>
</comment>
<evidence type="ECO:0000256" key="1">
    <source>
        <dbReference type="ARBA" id="ARBA00022443"/>
    </source>
</evidence>
<accession>A0A409XKU6</accession>
<evidence type="ECO:0000256" key="2">
    <source>
        <dbReference type="PROSITE-ProRule" id="PRU00192"/>
    </source>
</evidence>
<feature type="domain" description="SH3" evidence="5">
    <location>
        <begin position="267"/>
        <end position="327"/>
    </location>
</feature>
<dbReference type="PROSITE" id="PS50002">
    <property type="entry name" value="SH3"/>
    <property type="match status" value="1"/>
</dbReference>
<dbReference type="InParanoid" id="A0A409XKU6"/>
<organism evidence="6 7">
    <name type="scientific">Psilocybe cyanescens</name>
    <dbReference type="NCBI Taxonomy" id="93625"/>
    <lineage>
        <taxon>Eukaryota</taxon>
        <taxon>Fungi</taxon>
        <taxon>Dikarya</taxon>
        <taxon>Basidiomycota</taxon>
        <taxon>Agaricomycotina</taxon>
        <taxon>Agaricomycetes</taxon>
        <taxon>Agaricomycetidae</taxon>
        <taxon>Agaricales</taxon>
        <taxon>Agaricineae</taxon>
        <taxon>Strophariaceae</taxon>
        <taxon>Psilocybe</taxon>
    </lineage>
</organism>